<accession>A0A2I1HM45</accession>
<dbReference type="PANTHER" id="PTHR46094">
    <property type="entry name" value="INTEGRATOR COMPLEX SUBUNIT 9"/>
    <property type="match status" value="1"/>
</dbReference>
<gene>
    <name evidence="8" type="ORF">RhiirA4_483100</name>
</gene>
<keyword evidence="6" id="KW-1133">Transmembrane helix</keyword>
<dbReference type="Proteomes" id="UP000234323">
    <property type="component" value="Unassembled WGS sequence"/>
</dbReference>
<dbReference type="InterPro" id="IPR036866">
    <property type="entry name" value="RibonucZ/Hydroxyglut_hydro"/>
</dbReference>
<dbReference type="GO" id="GO:0005737">
    <property type="term" value="C:cytoplasm"/>
    <property type="evidence" value="ECO:0007669"/>
    <property type="project" value="UniProtKB-SubCell"/>
</dbReference>
<name>A0A2I1HM45_9GLOM</name>
<dbReference type="PANTHER" id="PTHR46094:SF1">
    <property type="entry name" value="INTEGRATOR COMPLEX SUBUNIT 9"/>
    <property type="match status" value="1"/>
</dbReference>
<keyword evidence="6" id="KW-0812">Transmembrane</keyword>
<dbReference type="InterPro" id="IPR027074">
    <property type="entry name" value="Integrator_9su"/>
</dbReference>
<evidence type="ECO:0000313" key="8">
    <source>
        <dbReference type="EMBL" id="PKY59936.1"/>
    </source>
</evidence>
<dbReference type="SMART" id="SM01027">
    <property type="entry name" value="Beta-Casp"/>
    <property type="match status" value="1"/>
</dbReference>
<dbReference type="SUPFAM" id="SSF56281">
    <property type="entry name" value="Metallo-hydrolase/oxidoreductase"/>
    <property type="match status" value="1"/>
</dbReference>
<sequence length="447" mass="50187">MKLHPLSQFPPRDIIGSKAQQHASVSVEVSSNISDHSDHTSSSNDAISENKENDKKRRKLDHLIDSTGDGSGGAGGGVRRRGQFLVELLNLVASIGIYIIDFIFITNYNHMLALPYITEYTNFKGKFYATEPTVLFGRQMMKELVHFFGDSVLKTVIQSCIDKVSGYCLGSANWMIDCGGEKISIVSSSSTVQNIHPLPFDETVLINADVIILSDLRDKDGARFETILIEIGNCVGFLSQHLRAVGLRGIPFYAVYPIAEESLKYSNICGEWMCTERQQKMYLPDNPMHHQDMIEQSLLYYASRADSSLQEKYQEPCVVFAGHPSLRSGAAINFIRKWGNNSNNSIIFTESEYDCEEAMSAFEGLQIKPIYLPIDIRLTINEVTNILREKKPQHVLIPQKIIKESGNIRPNLPNSLITLYECLDIVNISINSQFVRTVMTENVSFDV</sequence>
<dbReference type="VEuPathDB" id="FungiDB:RhiirA1_454044"/>
<dbReference type="EMBL" id="LLXI01003859">
    <property type="protein sequence ID" value="PKY59936.1"/>
    <property type="molecule type" value="Genomic_DNA"/>
</dbReference>
<keyword evidence="6" id="KW-0472">Membrane</keyword>
<dbReference type="VEuPathDB" id="FungiDB:RhiirFUN_012682"/>
<feature type="compositionally biased region" description="Low complexity" evidence="5">
    <location>
        <begin position="30"/>
        <end position="45"/>
    </location>
</feature>
<dbReference type="InterPro" id="IPR022712">
    <property type="entry name" value="Beta_Casp"/>
</dbReference>
<evidence type="ECO:0000313" key="9">
    <source>
        <dbReference type="Proteomes" id="UP000234323"/>
    </source>
</evidence>
<comment type="caution">
    <text evidence="8">The sequence shown here is derived from an EMBL/GenBank/DDBJ whole genome shotgun (WGS) entry which is preliminary data.</text>
</comment>
<evidence type="ECO:0000256" key="4">
    <source>
        <dbReference type="ARBA" id="ARBA00023242"/>
    </source>
</evidence>
<dbReference type="Pfam" id="PF10996">
    <property type="entry name" value="Beta-Casp"/>
    <property type="match status" value="1"/>
</dbReference>
<protein>
    <recommendedName>
        <fullName evidence="7">Beta-Casp domain-containing protein</fullName>
    </recommendedName>
</protein>
<dbReference type="GO" id="GO:0032039">
    <property type="term" value="C:integrator complex"/>
    <property type="evidence" value="ECO:0007669"/>
    <property type="project" value="InterPro"/>
</dbReference>
<evidence type="ECO:0000256" key="6">
    <source>
        <dbReference type="SAM" id="Phobius"/>
    </source>
</evidence>
<evidence type="ECO:0000256" key="2">
    <source>
        <dbReference type="ARBA" id="ARBA00004496"/>
    </source>
</evidence>
<evidence type="ECO:0000256" key="5">
    <source>
        <dbReference type="SAM" id="MobiDB-lite"/>
    </source>
</evidence>
<dbReference type="GO" id="GO:0016180">
    <property type="term" value="P:snRNA processing"/>
    <property type="evidence" value="ECO:0007669"/>
    <property type="project" value="InterPro"/>
</dbReference>
<feature type="region of interest" description="Disordered" evidence="5">
    <location>
        <begin position="26"/>
        <end position="76"/>
    </location>
</feature>
<reference evidence="8 9" key="1">
    <citation type="submission" date="2015-10" db="EMBL/GenBank/DDBJ databases">
        <title>Genome analyses suggest a sexual origin of heterokaryosis in a supposedly ancient asexual fungus.</title>
        <authorList>
            <person name="Ropars J."/>
            <person name="Sedzielewska K."/>
            <person name="Noel J."/>
            <person name="Charron P."/>
            <person name="Farinelli L."/>
            <person name="Marton T."/>
            <person name="Kruger M."/>
            <person name="Pelin A."/>
            <person name="Brachmann A."/>
            <person name="Corradi N."/>
        </authorList>
    </citation>
    <scope>NUCLEOTIDE SEQUENCE [LARGE SCALE GENOMIC DNA]</scope>
    <source>
        <strain evidence="8 9">A4</strain>
    </source>
</reference>
<feature type="domain" description="Beta-Casp" evidence="7">
    <location>
        <begin position="224"/>
        <end position="352"/>
    </location>
</feature>
<dbReference type="Gene3D" id="3.60.15.10">
    <property type="entry name" value="Ribonuclease Z/Hydroxyacylglutathione hydrolase-like"/>
    <property type="match status" value="1"/>
</dbReference>
<evidence type="ECO:0000256" key="1">
    <source>
        <dbReference type="ARBA" id="ARBA00004123"/>
    </source>
</evidence>
<feature type="transmembrane region" description="Helical" evidence="6">
    <location>
        <begin position="88"/>
        <end position="108"/>
    </location>
</feature>
<proteinExistence type="predicted"/>
<dbReference type="AlphaFoldDB" id="A0A2I1HM45"/>
<keyword evidence="3" id="KW-0963">Cytoplasm</keyword>
<organism evidence="8 9">
    <name type="scientific">Rhizophagus irregularis</name>
    <dbReference type="NCBI Taxonomy" id="588596"/>
    <lineage>
        <taxon>Eukaryota</taxon>
        <taxon>Fungi</taxon>
        <taxon>Fungi incertae sedis</taxon>
        <taxon>Mucoromycota</taxon>
        <taxon>Glomeromycotina</taxon>
        <taxon>Glomeromycetes</taxon>
        <taxon>Glomerales</taxon>
        <taxon>Glomeraceae</taxon>
        <taxon>Rhizophagus</taxon>
    </lineage>
</organism>
<keyword evidence="9" id="KW-1185">Reference proteome</keyword>
<dbReference type="Gene3D" id="3.40.50.10890">
    <property type="match status" value="1"/>
</dbReference>
<comment type="subcellular location">
    <subcellularLocation>
        <location evidence="2">Cytoplasm</location>
    </subcellularLocation>
    <subcellularLocation>
        <location evidence="1">Nucleus</location>
    </subcellularLocation>
</comment>
<evidence type="ECO:0000259" key="7">
    <source>
        <dbReference type="SMART" id="SM01027"/>
    </source>
</evidence>
<dbReference type="VEuPathDB" id="FungiDB:FUN_011401"/>
<evidence type="ECO:0000256" key="3">
    <source>
        <dbReference type="ARBA" id="ARBA00022490"/>
    </source>
</evidence>
<keyword evidence="4" id="KW-0539">Nucleus</keyword>